<proteinExistence type="predicted"/>
<feature type="non-terminal residue" evidence="1">
    <location>
        <position position="1"/>
    </location>
</feature>
<organism evidence="1 2">
    <name type="scientific">Trema orientale</name>
    <name type="common">Charcoal tree</name>
    <name type="synonym">Celtis orientalis</name>
    <dbReference type="NCBI Taxonomy" id="63057"/>
    <lineage>
        <taxon>Eukaryota</taxon>
        <taxon>Viridiplantae</taxon>
        <taxon>Streptophyta</taxon>
        <taxon>Embryophyta</taxon>
        <taxon>Tracheophyta</taxon>
        <taxon>Spermatophyta</taxon>
        <taxon>Magnoliopsida</taxon>
        <taxon>eudicotyledons</taxon>
        <taxon>Gunneridae</taxon>
        <taxon>Pentapetalae</taxon>
        <taxon>rosids</taxon>
        <taxon>fabids</taxon>
        <taxon>Rosales</taxon>
        <taxon>Cannabaceae</taxon>
        <taxon>Trema</taxon>
    </lineage>
</organism>
<keyword evidence="2" id="KW-1185">Reference proteome</keyword>
<protein>
    <submittedName>
        <fullName evidence="1">Uncharacterized protein</fullName>
    </submittedName>
</protein>
<name>A0A2P5CFZ7_TREOI</name>
<reference evidence="2" key="1">
    <citation type="submission" date="2016-06" db="EMBL/GenBank/DDBJ databases">
        <title>Parallel loss of symbiosis genes in relatives of nitrogen-fixing non-legume Parasponia.</title>
        <authorList>
            <person name="Van Velzen R."/>
            <person name="Holmer R."/>
            <person name="Bu F."/>
            <person name="Rutten L."/>
            <person name="Van Zeijl A."/>
            <person name="Liu W."/>
            <person name="Santuari L."/>
            <person name="Cao Q."/>
            <person name="Sharma T."/>
            <person name="Shen D."/>
            <person name="Roswanjaya Y."/>
            <person name="Wardhani T."/>
            <person name="Kalhor M.S."/>
            <person name="Jansen J."/>
            <person name="Van den Hoogen J."/>
            <person name="Gungor B."/>
            <person name="Hartog M."/>
            <person name="Hontelez J."/>
            <person name="Verver J."/>
            <person name="Yang W.-C."/>
            <person name="Schijlen E."/>
            <person name="Repin R."/>
            <person name="Schilthuizen M."/>
            <person name="Schranz E."/>
            <person name="Heidstra R."/>
            <person name="Miyata K."/>
            <person name="Fedorova E."/>
            <person name="Kohlen W."/>
            <person name="Bisseling T."/>
            <person name="Smit S."/>
            <person name="Geurts R."/>
        </authorList>
    </citation>
    <scope>NUCLEOTIDE SEQUENCE [LARGE SCALE GENOMIC DNA]</scope>
    <source>
        <strain evidence="2">cv. RG33-2</strain>
    </source>
</reference>
<accession>A0A2P5CFZ7</accession>
<evidence type="ECO:0000313" key="2">
    <source>
        <dbReference type="Proteomes" id="UP000237000"/>
    </source>
</evidence>
<evidence type="ECO:0000313" key="1">
    <source>
        <dbReference type="EMBL" id="PON59966.1"/>
    </source>
</evidence>
<dbReference type="EMBL" id="JXTC01000369">
    <property type="protein sequence ID" value="PON59966.1"/>
    <property type="molecule type" value="Genomic_DNA"/>
</dbReference>
<sequence>GDFVDLFLQKLENKRERKREKLKVFHSKHFVPFVLLFPLYPCEGESNSEKRRLNMLCCSFKLTKELKISYIFKQELPSKTYRVSPKRLHQVTAKHYHFSTQF</sequence>
<dbReference type="Proteomes" id="UP000237000">
    <property type="component" value="Unassembled WGS sequence"/>
</dbReference>
<dbReference type="AlphaFoldDB" id="A0A2P5CFZ7"/>
<dbReference type="InParanoid" id="A0A2P5CFZ7"/>
<gene>
    <name evidence="1" type="ORF">TorRG33x02_286130</name>
</gene>
<comment type="caution">
    <text evidence="1">The sequence shown here is derived from an EMBL/GenBank/DDBJ whole genome shotgun (WGS) entry which is preliminary data.</text>
</comment>
<dbReference type="OrthoDB" id="10310076at2759"/>